<keyword evidence="2" id="KW-1185">Reference proteome</keyword>
<accession>A0AAD8C436</accession>
<evidence type="ECO:0000313" key="1">
    <source>
        <dbReference type="EMBL" id="KAK0065079.1"/>
    </source>
</evidence>
<name>A0AAD8C436_BIOPF</name>
<gene>
    <name evidence="1" type="ORF">Bpfe_005637</name>
</gene>
<dbReference type="EMBL" id="JASAOG010000015">
    <property type="protein sequence ID" value="KAK0065079.1"/>
    <property type="molecule type" value="Genomic_DNA"/>
</dbReference>
<feature type="non-terminal residue" evidence="1">
    <location>
        <position position="1"/>
    </location>
</feature>
<proteinExistence type="predicted"/>
<evidence type="ECO:0000313" key="2">
    <source>
        <dbReference type="Proteomes" id="UP001233172"/>
    </source>
</evidence>
<feature type="non-terminal residue" evidence="1">
    <location>
        <position position="53"/>
    </location>
</feature>
<protein>
    <submittedName>
        <fullName evidence="1">Uncharacterized protein</fullName>
    </submittedName>
</protein>
<comment type="caution">
    <text evidence="1">The sequence shown here is derived from an EMBL/GenBank/DDBJ whole genome shotgun (WGS) entry which is preliminary data.</text>
</comment>
<dbReference type="AlphaFoldDB" id="A0AAD8C436"/>
<sequence>DLATIENVIPNLELDNVTDRNDSTCLDQQYQELNVTWNETYVFTWLRIIVNDT</sequence>
<dbReference type="Proteomes" id="UP001233172">
    <property type="component" value="Unassembled WGS sequence"/>
</dbReference>
<organism evidence="1 2">
    <name type="scientific">Biomphalaria pfeifferi</name>
    <name type="common">Bloodfluke planorb</name>
    <name type="synonym">Freshwater snail</name>
    <dbReference type="NCBI Taxonomy" id="112525"/>
    <lineage>
        <taxon>Eukaryota</taxon>
        <taxon>Metazoa</taxon>
        <taxon>Spiralia</taxon>
        <taxon>Lophotrochozoa</taxon>
        <taxon>Mollusca</taxon>
        <taxon>Gastropoda</taxon>
        <taxon>Heterobranchia</taxon>
        <taxon>Euthyneura</taxon>
        <taxon>Panpulmonata</taxon>
        <taxon>Hygrophila</taxon>
        <taxon>Lymnaeoidea</taxon>
        <taxon>Planorbidae</taxon>
        <taxon>Biomphalaria</taxon>
    </lineage>
</organism>
<reference evidence="1" key="2">
    <citation type="submission" date="2023-04" db="EMBL/GenBank/DDBJ databases">
        <authorList>
            <person name="Bu L."/>
            <person name="Lu L."/>
            <person name="Laidemitt M.R."/>
            <person name="Zhang S.M."/>
            <person name="Mutuku M."/>
            <person name="Mkoji G."/>
            <person name="Steinauer M."/>
            <person name="Loker E.S."/>
        </authorList>
    </citation>
    <scope>NUCLEOTIDE SEQUENCE</scope>
    <source>
        <strain evidence="1">KasaAsao</strain>
        <tissue evidence="1">Whole Snail</tissue>
    </source>
</reference>
<reference evidence="1" key="1">
    <citation type="journal article" date="2023" name="PLoS Negl. Trop. Dis.">
        <title>A genome sequence for Biomphalaria pfeifferi, the major vector snail for the human-infecting parasite Schistosoma mansoni.</title>
        <authorList>
            <person name="Bu L."/>
            <person name="Lu L."/>
            <person name="Laidemitt M.R."/>
            <person name="Zhang S.M."/>
            <person name="Mutuku M."/>
            <person name="Mkoji G."/>
            <person name="Steinauer M."/>
            <person name="Loker E.S."/>
        </authorList>
    </citation>
    <scope>NUCLEOTIDE SEQUENCE</scope>
    <source>
        <strain evidence="1">KasaAsao</strain>
    </source>
</reference>